<keyword evidence="12" id="KW-0539">Nucleus</keyword>
<sequence length="1009" mass="113855">MTSPTRTPSNSSCTDDQTTFTETFLLGGTPDLPTLQALRGPGHETRKKRAHRKSRWGCSACKRRKVKCDEKAPCGNCVKRRETCSLVDTQLANGAAGLSLSVRPEPNPLLPGVDSRVNLLHMELFYHAFHETVPGLVMYEEIWKDLLKECFKFEYLMNALLAMAARHLSIINPDVPRYHEAAMVLLAKSCEEFRSVLDLELTVENRDAALGTCILIHYLCWCDLGFLEGQQRNLDGTYRRLDLSQDRLFLLSEGVRHVRYMSWQLPDPSGSIFWRLIHQRKCVMLRDSLAERGIEYGHLRSRIIDLYDDPRFHGKGPNLSSPTTPEDEAAASAPSSPSPSIRDLCQQQGQLPIWALPCAHMFSDAHILSIIALRVPADDDQSEIEKELYKRLSFEIVADRIALMIHITLLQEAETLEGASKVLDYSDPQLRDEVERCFLSFPLLTYRPFNDLISQGDSRALVAHTFLSDYLPLNFTAVMATSVRGAAEALEEFDFGLDLIDEFDALLVNVKNEEDELTSLGKYPAKLHARKVAAELSSEHEISSGLVFLPGEPSTVYEDSDQAPPFRQRRYFYYLSGANFADCAITYDIKTDHLTLWIPYVEPRQVLWYGFTPGIEECRARYDVDSVRYVDQMEDYIAQRLLYGSSNTLYILHAHHAPRLSPETSSRISIDAYRLKLCMDAARVVKSDYEVAMIRRANSVSSAAHRRVAEQLRTFANEREIEAAFRSVCALKGAKNQAYPVIAGSGKNAATLHYGENDEDLKDRELVVIDAGCEWDCYASDITRTLPISGRFSKEAREIYAIVDKMQKECISAVRPGVLYYKLHLHAAAVALVGLMRLGVLGGGTVGEIWNAATVTAFFPHGLGHHVGLEVHDVPGRERLLLLEADDEVAATTAKPRRKLMKRQFVTPEIMKSFAPTATPPPYKGRQRLEKNMIVTIEPGIYFCREYIEGYFLKDPTHKRYINTDVLEKYYKVGGVRIEDDILVTDDGYENLTSAPKGEELLRIINGED</sequence>
<evidence type="ECO:0000256" key="7">
    <source>
        <dbReference type="ARBA" id="ARBA00022670"/>
    </source>
</evidence>
<dbReference type="PROSITE" id="PS50048">
    <property type="entry name" value="ZN2_CY6_FUNGAL_2"/>
    <property type="match status" value="1"/>
</dbReference>
<keyword evidence="6" id="KW-0031">Aminopeptidase</keyword>
<dbReference type="CDD" id="cd01087">
    <property type="entry name" value="Prolidase"/>
    <property type="match status" value="1"/>
</dbReference>
<protein>
    <recommendedName>
        <fullName evidence="5">Xaa-Pro aminopeptidase</fullName>
        <ecNumber evidence="5">3.4.11.9</ecNumber>
    </recommendedName>
    <alternativeName>
        <fullName evidence="13">Aminoacylproline aminopeptidase</fullName>
    </alternativeName>
    <alternativeName>
        <fullName evidence="14">Prolidase</fullName>
    </alternativeName>
</protein>
<dbReference type="PROSITE" id="PS00463">
    <property type="entry name" value="ZN2_CY6_FUNGAL_1"/>
    <property type="match status" value="1"/>
</dbReference>
<dbReference type="CDD" id="cd00067">
    <property type="entry name" value="GAL4"/>
    <property type="match status" value="1"/>
</dbReference>
<dbReference type="SUPFAM" id="SSF53092">
    <property type="entry name" value="Creatinase/prolidase N-terminal domain"/>
    <property type="match status" value="1"/>
</dbReference>
<dbReference type="GO" id="GO:0008270">
    <property type="term" value="F:zinc ion binding"/>
    <property type="evidence" value="ECO:0007669"/>
    <property type="project" value="InterPro"/>
</dbReference>
<keyword evidence="9" id="KW-0378">Hydrolase</keyword>
<dbReference type="OrthoDB" id="10261878at2759"/>
<dbReference type="HOGENOM" id="CLU_298115_0_0_1"/>
<evidence type="ECO:0000256" key="3">
    <source>
        <dbReference type="ARBA" id="ARBA00002443"/>
    </source>
</evidence>
<dbReference type="GO" id="GO:0000981">
    <property type="term" value="F:DNA-binding transcription factor activity, RNA polymerase II-specific"/>
    <property type="evidence" value="ECO:0007669"/>
    <property type="project" value="InterPro"/>
</dbReference>
<name>A0A084GDJ4_PSEDA</name>
<keyword evidence="10" id="KW-0482">Metalloprotease</keyword>
<evidence type="ECO:0000256" key="6">
    <source>
        <dbReference type="ARBA" id="ARBA00022438"/>
    </source>
</evidence>
<dbReference type="InterPro" id="IPR007865">
    <property type="entry name" value="Aminopep_P_N"/>
</dbReference>
<dbReference type="Gene3D" id="3.90.230.10">
    <property type="entry name" value="Creatinase/methionine aminopeptidase superfamily"/>
    <property type="match status" value="1"/>
</dbReference>
<evidence type="ECO:0000256" key="15">
    <source>
        <dbReference type="RuleBase" id="RU000590"/>
    </source>
</evidence>
<evidence type="ECO:0000256" key="4">
    <source>
        <dbReference type="ARBA" id="ARBA00008766"/>
    </source>
</evidence>
<evidence type="ECO:0000256" key="9">
    <source>
        <dbReference type="ARBA" id="ARBA00022801"/>
    </source>
</evidence>
<dbReference type="Pfam" id="PF00557">
    <property type="entry name" value="Peptidase_M24"/>
    <property type="match status" value="1"/>
</dbReference>
<evidence type="ECO:0000256" key="1">
    <source>
        <dbReference type="ARBA" id="ARBA00001424"/>
    </source>
</evidence>
<dbReference type="GeneID" id="27720769"/>
<comment type="cofactor">
    <cofactor evidence="2">
        <name>Mn(2+)</name>
        <dbReference type="ChEBI" id="CHEBI:29035"/>
    </cofactor>
</comment>
<dbReference type="RefSeq" id="XP_016645205.1">
    <property type="nucleotide sequence ID" value="XM_016784908.1"/>
</dbReference>
<evidence type="ECO:0000259" key="17">
    <source>
        <dbReference type="PROSITE" id="PS50048"/>
    </source>
</evidence>
<proteinExistence type="inferred from homology"/>
<dbReference type="PANTHER" id="PTHR43226">
    <property type="entry name" value="XAA-PRO AMINOPEPTIDASE 3"/>
    <property type="match status" value="1"/>
</dbReference>
<dbReference type="Proteomes" id="UP000028545">
    <property type="component" value="Unassembled WGS sequence"/>
</dbReference>
<keyword evidence="8 15" id="KW-0479">Metal-binding</keyword>
<dbReference type="PROSITE" id="PS00491">
    <property type="entry name" value="PROLINE_PEPTIDASE"/>
    <property type="match status" value="1"/>
</dbReference>
<dbReference type="InterPro" id="IPR029149">
    <property type="entry name" value="Creatin/AminoP/Spt16_N"/>
</dbReference>
<evidence type="ECO:0000313" key="19">
    <source>
        <dbReference type="Proteomes" id="UP000028545"/>
    </source>
</evidence>
<feature type="compositionally biased region" description="Low complexity" evidence="16">
    <location>
        <begin position="330"/>
        <end position="340"/>
    </location>
</feature>
<evidence type="ECO:0000256" key="14">
    <source>
        <dbReference type="ARBA" id="ARBA00032413"/>
    </source>
</evidence>
<reference evidence="18 19" key="1">
    <citation type="journal article" date="2014" name="Genome Announc.">
        <title>Draft genome sequence of the pathogenic fungus Scedosporium apiospermum.</title>
        <authorList>
            <person name="Vandeputte P."/>
            <person name="Ghamrawi S."/>
            <person name="Rechenmann M."/>
            <person name="Iltis A."/>
            <person name="Giraud S."/>
            <person name="Fleury M."/>
            <person name="Thornton C."/>
            <person name="Delhaes L."/>
            <person name="Meyer W."/>
            <person name="Papon N."/>
            <person name="Bouchara J.P."/>
        </authorList>
    </citation>
    <scope>NUCLEOTIDE SEQUENCE [LARGE SCALE GENOMIC DNA]</scope>
    <source>
        <strain evidence="18 19">IHEM 14462</strain>
    </source>
</reference>
<keyword evidence="7" id="KW-0645">Protease</keyword>
<dbReference type="GO" id="GO:0070006">
    <property type="term" value="F:metalloaminopeptidase activity"/>
    <property type="evidence" value="ECO:0007669"/>
    <property type="project" value="InterPro"/>
</dbReference>
<dbReference type="InterPro" id="IPR036864">
    <property type="entry name" value="Zn2-C6_fun-type_DNA-bd_sf"/>
</dbReference>
<evidence type="ECO:0000256" key="16">
    <source>
        <dbReference type="SAM" id="MobiDB-lite"/>
    </source>
</evidence>
<evidence type="ECO:0000313" key="18">
    <source>
        <dbReference type="EMBL" id="KEZ45406.1"/>
    </source>
</evidence>
<dbReference type="SMART" id="SM00066">
    <property type="entry name" value="GAL4"/>
    <property type="match status" value="1"/>
</dbReference>
<dbReference type="Gene3D" id="4.10.240.10">
    <property type="entry name" value="Zn(2)-C6 fungal-type DNA-binding domain"/>
    <property type="match status" value="1"/>
</dbReference>
<dbReference type="GO" id="GO:0030145">
    <property type="term" value="F:manganese ion binding"/>
    <property type="evidence" value="ECO:0007669"/>
    <property type="project" value="InterPro"/>
</dbReference>
<dbReference type="InterPro" id="IPR052433">
    <property type="entry name" value="X-Pro_dipept-like"/>
</dbReference>
<dbReference type="InterPro" id="IPR001138">
    <property type="entry name" value="Zn2Cys6_DnaBD"/>
</dbReference>
<dbReference type="InterPro" id="IPR036005">
    <property type="entry name" value="Creatinase/aminopeptidase-like"/>
</dbReference>
<comment type="similarity">
    <text evidence="4 15">Belongs to the peptidase M24B family.</text>
</comment>
<comment type="function">
    <text evidence="3">Catalyzes the removal of a penultimate prolyl residue from the N-termini of peptides.</text>
</comment>
<dbReference type="InterPro" id="IPR001131">
    <property type="entry name" value="Peptidase_M24B_aminopep-P_CS"/>
</dbReference>
<accession>A0A084GDJ4</accession>
<gene>
    <name evidence="18" type="ORF">SAPIO_CDS1697</name>
</gene>
<dbReference type="AlphaFoldDB" id="A0A084GDJ4"/>
<evidence type="ECO:0000256" key="11">
    <source>
        <dbReference type="ARBA" id="ARBA00023211"/>
    </source>
</evidence>
<evidence type="ECO:0000256" key="8">
    <source>
        <dbReference type="ARBA" id="ARBA00022723"/>
    </source>
</evidence>
<organism evidence="18 19">
    <name type="scientific">Pseudallescheria apiosperma</name>
    <name type="common">Scedosporium apiospermum</name>
    <dbReference type="NCBI Taxonomy" id="563466"/>
    <lineage>
        <taxon>Eukaryota</taxon>
        <taxon>Fungi</taxon>
        <taxon>Dikarya</taxon>
        <taxon>Ascomycota</taxon>
        <taxon>Pezizomycotina</taxon>
        <taxon>Sordariomycetes</taxon>
        <taxon>Hypocreomycetidae</taxon>
        <taxon>Microascales</taxon>
        <taxon>Microascaceae</taxon>
        <taxon>Scedosporium</taxon>
    </lineage>
</organism>
<dbReference type="Gene3D" id="3.40.350.10">
    <property type="entry name" value="Creatinase/prolidase N-terminal domain"/>
    <property type="match status" value="1"/>
</dbReference>
<dbReference type="EMBL" id="JOWA01000077">
    <property type="protein sequence ID" value="KEZ45406.1"/>
    <property type="molecule type" value="Genomic_DNA"/>
</dbReference>
<evidence type="ECO:0000256" key="2">
    <source>
        <dbReference type="ARBA" id="ARBA00001936"/>
    </source>
</evidence>
<dbReference type="SMART" id="SM01011">
    <property type="entry name" value="AMP_N"/>
    <property type="match status" value="1"/>
</dbReference>
<evidence type="ECO:0000256" key="12">
    <source>
        <dbReference type="ARBA" id="ARBA00023242"/>
    </source>
</evidence>
<comment type="caution">
    <text evidence="18">The sequence shown here is derived from an EMBL/GenBank/DDBJ whole genome shotgun (WGS) entry which is preliminary data.</text>
</comment>
<dbReference type="EC" id="3.4.11.9" evidence="5"/>
<keyword evidence="11" id="KW-0464">Manganese</keyword>
<evidence type="ECO:0000256" key="13">
    <source>
        <dbReference type="ARBA" id="ARBA00030849"/>
    </source>
</evidence>
<dbReference type="GO" id="GO:0006508">
    <property type="term" value="P:proteolysis"/>
    <property type="evidence" value="ECO:0007669"/>
    <property type="project" value="UniProtKB-KW"/>
</dbReference>
<dbReference type="KEGG" id="sapo:SAPIO_CDS1697"/>
<dbReference type="Pfam" id="PF00172">
    <property type="entry name" value="Zn_clus"/>
    <property type="match status" value="1"/>
</dbReference>
<dbReference type="InterPro" id="IPR000994">
    <property type="entry name" value="Pept_M24"/>
</dbReference>
<dbReference type="VEuPathDB" id="FungiDB:SAPIO_CDS1697"/>
<evidence type="ECO:0000256" key="10">
    <source>
        <dbReference type="ARBA" id="ARBA00023049"/>
    </source>
</evidence>
<comment type="catalytic activity">
    <reaction evidence="1">
        <text>Release of any N-terminal amino acid, including proline, that is linked to proline, even from a dipeptide or tripeptide.</text>
        <dbReference type="EC" id="3.4.11.9"/>
    </reaction>
</comment>
<evidence type="ECO:0000256" key="5">
    <source>
        <dbReference type="ARBA" id="ARBA00012574"/>
    </source>
</evidence>
<dbReference type="Pfam" id="PF05195">
    <property type="entry name" value="AMP_N"/>
    <property type="match status" value="1"/>
</dbReference>
<feature type="region of interest" description="Disordered" evidence="16">
    <location>
        <begin position="315"/>
        <end position="342"/>
    </location>
</feature>
<dbReference type="SUPFAM" id="SSF55920">
    <property type="entry name" value="Creatinase/aminopeptidase"/>
    <property type="match status" value="1"/>
</dbReference>
<dbReference type="SUPFAM" id="SSF57701">
    <property type="entry name" value="Zn2/Cys6 DNA-binding domain"/>
    <property type="match status" value="1"/>
</dbReference>
<feature type="domain" description="Zn(2)-C6 fungal-type" evidence="17">
    <location>
        <begin position="57"/>
        <end position="86"/>
    </location>
</feature>
<keyword evidence="19" id="KW-1185">Reference proteome</keyword>
<dbReference type="PANTHER" id="PTHR43226:SF3">
    <property type="entry name" value="XAA-PRO AMINOPEPTIDASE AN0832-RELATED"/>
    <property type="match status" value="1"/>
</dbReference>